<dbReference type="PANTHER" id="PTHR30349:SF77">
    <property type="entry name" value="TYROSINE RECOMBINASE XERC"/>
    <property type="match status" value="1"/>
</dbReference>
<name>A0AAU7M023_9BURK</name>
<dbReference type="GO" id="GO:0015074">
    <property type="term" value="P:DNA integration"/>
    <property type="evidence" value="ECO:0007669"/>
    <property type="project" value="UniProtKB-KW"/>
</dbReference>
<organism evidence="6">
    <name type="scientific">Polaromonas hydrogenivorans</name>
    <dbReference type="NCBI Taxonomy" id="335476"/>
    <lineage>
        <taxon>Bacteria</taxon>
        <taxon>Pseudomonadati</taxon>
        <taxon>Pseudomonadota</taxon>
        <taxon>Betaproteobacteria</taxon>
        <taxon>Burkholderiales</taxon>
        <taxon>Comamonadaceae</taxon>
        <taxon>Polaromonas</taxon>
    </lineage>
</organism>
<dbReference type="Gene3D" id="1.10.150.130">
    <property type="match status" value="1"/>
</dbReference>
<dbReference type="InterPro" id="IPR011010">
    <property type="entry name" value="DNA_brk_join_enz"/>
</dbReference>
<dbReference type="Pfam" id="PF00589">
    <property type="entry name" value="Phage_integrase"/>
    <property type="match status" value="1"/>
</dbReference>
<protein>
    <submittedName>
        <fullName evidence="6">Tyrosine-type recombinase/integrase</fullName>
    </submittedName>
</protein>
<proteinExistence type="predicted"/>
<dbReference type="CDD" id="cd00397">
    <property type="entry name" value="DNA_BRE_C"/>
    <property type="match status" value="1"/>
</dbReference>
<feature type="domain" description="Tyr recombinase" evidence="5">
    <location>
        <begin position="405"/>
        <end position="611"/>
    </location>
</feature>
<dbReference type="GO" id="GO:0005737">
    <property type="term" value="C:cytoplasm"/>
    <property type="evidence" value="ECO:0007669"/>
    <property type="project" value="UniProtKB-SubCell"/>
</dbReference>
<keyword evidence="6" id="KW-0614">Plasmid</keyword>
<dbReference type="AlphaFoldDB" id="A0AAU7M023"/>
<dbReference type="GO" id="GO:0003677">
    <property type="term" value="F:DNA binding"/>
    <property type="evidence" value="ECO:0007669"/>
    <property type="project" value="UniProtKB-KW"/>
</dbReference>
<gene>
    <name evidence="6" type="ORF">ABLV49_24860</name>
</gene>
<dbReference type="InterPro" id="IPR022169">
    <property type="entry name" value="DUF3701"/>
</dbReference>
<keyword evidence="2" id="KW-0229">DNA integration</keyword>
<dbReference type="RefSeq" id="WP_349283222.1">
    <property type="nucleotide sequence ID" value="NZ_CP157679.1"/>
</dbReference>
<evidence type="ECO:0000256" key="3">
    <source>
        <dbReference type="ARBA" id="ARBA00023125"/>
    </source>
</evidence>
<dbReference type="InterPro" id="IPR013762">
    <property type="entry name" value="Integrase-like_cat_sf"/>
</dbReference>
<evidence type="ECO:0000256" key="4">
    <source>
        <dbReference type="ARBA" id="ARBA00023172"/>
    </source>
</evidence>
<keyword evidence="4" id="KW-0233">DNA recombination</keyword>
<evidence type="ECO:0000256" key="2">
    <source>
        <dbReference type="ARBA" id="ARBA00022908"/>
    </source>
</evidence>
<comment type="subcellular location">
    <subcellularLocation>
        <location evidence="1">Cytoplasm</location>
    </subcellularLocation>
</comment>
<reference evidence="6" key="1">
    <citation type="submission" date="2024-05" db="EMBL/GenBank/DDBJ databases">
        <authorList>
            <person name="Bunk B."/>
            <person name="Swiderski J."/>
            <person name="Sproer C."/>
            <person name="Thiel V."/>
        </authorList>
    </citation>
    <scope>NUCLEOTIDE SEQUENCE</scope>
    <source>
        <strain evidence="6">DSM 17735</strain>
        <plasmid evidence="6">p4</plasmid>
    </source>
</reference>
<dbReference type="Pfam" id="PF12482">
    <property type="entry name" value="DUF3701"/>
    <property type="match status" value="1"/>
</dbReference>
<geneLocation type="plasmid" evidence="6">
    <name>p4</name>
</geneLocation>
<evidence type="ECO:0000259" key="5">
    <source>
        <dbReference type="PROSITE" id="PS51898"/>
    </source>
</evidence>
<dbReference type="GO" id="GO:0006310">
    <property type="term" value="P:DNA recombination"/>
    <property type="evidence" value="ECO:0007669"/>
    <property type="project" value="UniProtKB-KW"/>
</dbReference>
<dbReference type="SUPFAM" id="SSF56349">
    <property type="entry name" value="DNA breaking-rejoining enzymes"/>
    <property type="match status" value="1"/>
</dbReference>
<dbReference type="InterPro" id="IPR010998">
    <property type="entry name" value="Integrase_recombinase_N"/>
</dbReference>
<keyword evidence="3" id="KW-0238">DNA-binding</keyword>
<dbReference type="EMBL" id="CP157679">
    <property type="protein sequence ID" value="XBP73191.1"/>
    <property type="molecule type" value="Genomic_DNA"/>
</dbReference>
<dbReference type="InterPro" id="IPR050090">
    <property type="entry name" value="Tyrosine_recombinase_XerCD"/>
</dbReference>
<dbReference type="InterPro" id="IPR002104">
    <property type="entry name" value="Integrase_catalytic"/>
</dbReference>
<evidence type="ECO:0000313" key="6">
    <source>
        <dbReference type="EMBL" id="XBP73191.1"/>
    </source>
</evidence>
<dbReference type="Gene3D" id="1.10.443.10">
    <property type="entry name" value="Intergrase catalytic core"/>
    <property type="match status" value="1"/>
</dbReference>
<sequence length="614" mass="66579">MARSNATPSATLSAPPAGRFVRRLGPHHFAHLRACAEGLALSDSARRYLGVEHGHEAVTAHRQAVDAVRAVARRRGESAWRLVGLRLQSPAGEPRPALADFIEAQGLDGFSQSEALALYEEAHPADRKTARGQRLRERQLALLRRLEGLAAEIPMASDLVAGWFDDALAAKLTAAGMTTLGDLNARVSAGGVWYRSLPAVGVAKARRIERHLATLLPREVAPLKPLFALSRAPGLFRVPSPSRTSARAPDAREGERVLDDSSQAALARALLEVSSDLQAVQSWIQARAGSLATVRLYQREAHRLLLWLQYECRGATLAQMGVADCGAFMAFLQNIPPRWISRVRAAPSQPGWAPFRGQLSHASCRQAVVIIASMFAWLQSAQYLSSNPWVLVNQATGDDPGHKMLDTKALSEAAMREVLRFIDGQAPSPSRARIRFIVLFVEAVGLRSAELLSATLGDLRMEPEGWNGWVLQVHGKGAKNRIAAVPGQALHALQDYLAVRGLGSIQAAPPAAPLLASSLDPMAPVGYQALYEHVKGWLARAVRASSLPANERERLAGATTHWLRHTFGTRAIARQVPLDVIQAQMGHASIQTTTAIYGRAPIKRRVDELGKAFK</sequence>
<dbReference type="PANTHER" id="PTHR30349">
    <property type="entry name" value="PHAGE INTEGRASE-RELATED"/>
    <property type="match status" value="1"/>
</dbReference>
<evidence type="ECO:0000256" key="1">
    <source>
        <dbReference type="ARBA" id="ARBA00004496"/>
    </source>
</evidence>
<accession>A0AAU7M023</accession>
<dbReference type="PROSITE" id="PS51898">
    <property type="entry name" value="TYR_RECOMBINASE"/>
    <property type="match status" value="1"/>
</dbReference>